<dbReference type="Pfam" id="PF00300">
    <property type="entry name" value="His_Phos_1"/>
    <property type="match status" value="1"/>
</dbReference>
<reference evidence="2" key="1">
    <citation type="journal article" date="2011" name="Nat. Commun.">
        <title>Effector diversification within compartments of the Leptosphaeria maculans genome affected by Repeat-Induced Point mutations.</title>
        <authorList>
            <person name="Rouxel T."/>
            <person name="Grandaubert J."/>
            <person name="Hane J.K."/>
            <person name="Hoede C."/>
            <person name="van de Wouw A.P."/>
            <person name="Couloux A."/>
            <person name="Dominguez V."/>
            <person name="Anthouard V."/>
            <person name="Bally P."/>
            <person name="Bourras S."/>
            <person name="Cozijnsen A.J."/>
            <person name="Ciuffetti L.M."/>
            <person name="Degrave A."/>
            <person name="Dilmaghani A."/>
            <person name="Duret L."/>
            <person name="Fudal I."/>
            <person name="Goodwin S.B."/>
            <person name="Gout L."/>
            <person name="Glaser N."/>
            <person name="Linglin J."/>
            <person name="Kema G.H.J."/>
            <person name="Lapalu N."/>
            <person name="Lawrence C.B."/>
            <person name="May K."/>
            <person name="Meyer M."/>
            <person name="Ollivier B."/>
            <person name="Poulain J."/>
            <person name="Schoch C.L."/>
            <person name="Simon A."/>
            <person name="Spatafora J.W."/>
            <person name="Stachowiak A."/>
            <person name="Turgeon B.G."/>
            <person name="Tyler B.M."/>
            <person name="Vincent D."/>
            <person name="Weissenbach J."/>
            <person name="Amselem J."/>
            <person name="Quesneville H."/>
            <person name="Oliver R.P."/>
            <person name="Wincker P."/>
            <person name="Balesdent M.-H."/>
            <person name="Howlett B.J."/>
        </authorList>
    </citation>
    <scope>NUCLEOTIDE SEQUENCE [LARGE SCALE GENOMIC DNA]</scope>
    <source>
        <strain evidence="2">JN3 / isolate v23.1.3 / race Av1-4-5-6-7-8</strain>
    </source>
</reference>
<dbReference type="VEuPathDB" id="FungiDB:LEMA_P033220.1"/>
<dbReference type="FunCoup" id="E4ZQY3">
    <property type="interactions" value="117"/>
</dbReference>
<dbReference type="CDD" id="cd07067">
    <property type="entry name" value="HP_PGM_like"/>
    <property type="match status" value="1"/>
</dbReference>
<dbReference type="InterPro" id="IPR051710">
    <property type="entry name" value="Phosphatase_SH3-domain"/>
</dbReference>
<proteinExistence type="predicted"/>
<dbReference type="SMART" id="SM00855">
    <property type="entry name" value="PGAM"/>
    <property type="match status" value="1"/>
</dbReference>
<dbReference type="Gene3D" id="3.40.50.1240">
    <property type="entry name" value="Phosphoglycerate mutase-like"/>
    <property type="match status" value="1"/>
</dbReference>
<accession>E4ZQY3</accession>
<dbReference type="OrthoDB" id="414418at2759"/>
<dbReference type="STRING" id="985895.E4ZQY3"/>
<dbReference type="InterPro" id="IPR029033">
    <property type="entry name" value="His_PPase_superfam"/>
</dbReference>
<keyword evidence="2" id="KW-1185">Reference proteome</keyword>
<dbReference type="PANTHER" id="PTHR16469:SF51">
    <property type="entry name" value="TRANSCRIPTION FACTOR TAU 55 KDA SUBUNIT"/>
    <property type="match status" value="1"/>
</dbReference>
<organism evidence="2">
    <name type="scientific">Leptosphaeria maculans (strain JN3 / isolate v23.1.3 / race Av1-4-5-6-7-8)</name>
    <name type="common">Blackleg fungus</name>
    <name type="synonym">Phoma lingam</name>
    <dbReference type="NCBI Taxonomy" id="985895"/>
    <lineage>
        <taxon>Eukaryota</taxon>
        <taxon>Fungi</taxon>
        <taxon>Dikarya</taxon>
        <taxon>Ascomycota</taxon>
        <taxon>Pezizomycotina</taxon>
        <taxon>Dothideomycetes</taxon>
        <taxon>Pleosporomycetidae</taxon>
        <taxon>Pleosporales</taxon>
        <taxon>Pleosporineae</taxon>
        <taxon>Leptosphaeriaceae</taxon>
        <taxon>Plenodomus</taxon>
        <taxon>Plenodomus lingam/Leptosphaeria maculans species complex</taxon>
    </lineage>
</organism>
<dbReference type="InParanoid" id="E4ZQY3"/>
<dbReference type="AlphaFoldDB" id="E4ZQY3"/>
<dbReference type="PANTHER" id="PTHR16469">
    <property type="entry name" value="UBIQUITIN-ASSOCIATED AND SH3 DOMAIN-CONTAINING BA-RELATED"/>
    <property type="match status" value="1"/>
</dbReference>
<evidence type="ECO:0000313" key="2">
    <source>
        <dbReference type="Proteomes" id="UP000002668"/>
    </source>
</evidence>
<protein>
    <recommendedName>
        <fullName evidence="3">Phosphoglycerate mutase family protein</fullName>
    </recommendedName>
</protein>
<gene>
    <name evidence="1" type="ORF">LEMA_P033220.1</name>
</gene>
<evidence type="ECO:0000313" key="1">
    <source>
        <dbReference type="EMBL" id="CBX93648.1"/>
    </source>
</evidence>
<sequence>MIEVIYIVRHAFRSNWAVDPQTGTYTALMVKTPTGIPTDPPLTSKGVQQSKELAEHLCKIQPPIERIYSSPFYRCLQTLQPTTARLFAEGKVKGKIRVDRGIGEFFGRANWEHPSPPTLQILTAHFDNLDQEYVSVHMPPAKGEMIVELHERVRRALDHIITTLDNDPEQPKTVILCTHAATMIAAGRVLTGQMPDDPDEEDFHCYTAGLSKFIRRTDGPGKSVVGNWGCELNSDTSYLSGGAERGWHFNGEENMIHATEAYAVQADNRLHSPRLQSHELSTSLQRLRLRPNKLIHIPRNFLVTHAKPTKSRPQILCPYNTYPAAQLQANRVCIPYQICERASQRPVA</sequence>
<dbReference type="InterPro" id="IPR013078">
    <property type="entry name" value="His_Pase_superF_clade-1"/>
</dbReference>
<dbReference type="SUPFAM" id="SSF53254">
    <property type="entry name" value="Phosphoglycerate mutase-like"/>
    <property type="match status" value="1"/>
</dbReference>
<name>E4ZQY3_LEPMJ</name>
<dbReference type="HOGENOM" id="CLU_042838_1_1_1"/>
<dbReference type="OMA" id="ICAHAAP"/>
<dbReference type="Proteomes" id="UP000002668">
    <property type="component" value="Genome"/>
</dbReference>
<dbReference type="eggNOG" id="ENOG502S5QH">
    <property type="taxonomic scope" value="Eukaryota"/>
</dbReference>
<dbReference type="EMBL" id="FP929116">
    <property type="protein sequence ID" value="CBX93648.1"/>
    <property type="molecule type" value="Genomic_DNA"/>
</dbReference>
<evidence type="ECO:0008006" key="3">
    <source>
        <dbReference type="Google" id="ProtNLM"/>
    </source>
</evidence>